<evidence type="ECO:0000256" key="2">
    <source>
        <dbReference type="ARBA" id="ARBA00022737"/>
    </source>
</evidence>
<keyword evidence="2" id="KW-0677">Repeat</keyword>
<dbReference type="InterPro" id="IPR006636">
    <property type="entry name" value="STI1_HS-bd"/>
</dbReference>
<feature type="domain" description="STI1" evidence="7">
    <location>
        <begin position="304"/>
        <end position="343"/>
    </location>
</feature>
<feature type="compositionally biased region" description="Basic and acidic residues" evidence="6">
    <location>
        <begin position="56"/>
        <end position="71"/>
    </location>
</feature>
<dbReference type="GO" id="GO:0030544">
    <property type="term" value="F:Hsp70 protein binding"/>
    <property type="evidence" value="ECO:0007669"/>
    <property type="project" value="TreeGrafter"/>
</dbReference>
<feature type="compositionally biased region" description="Polar residues" evidence="6">
    <location>
        <begin position="282"/>
        <end position="291"/>
    </location>
</feature>
<dbReference type="CDD" id="cd14438">
    <property type="entry name" value="Hip_N"/>
    <property type="match status" value="1"/>
</dbReference>
<comment type="caution">
    <text evidence="8">The sequence shown here is derived from an EMBL/GenBank/DDBJ whole genome shotgun (WGS) entry which is preliminary data.</text>
</comment>
<dbReference type="PANTHER" id="PTHR45883:SF2">
    <property type="entry name" value="HSC70-INTERACTING PROTEIN"/>
    <property type="match status" value="1"/>
</dbReference>
<evidence type="ECO:0000256" key="5">
    <source>
        <dbReference type="PROSITE-ProRule" id="PRU00339"/>
    </source>
</evidence>
<evidence type="ECO:0000256" key="3">
    <source>
        <dbReference type="ARBA" id="ARBA00022803"/>
    </source>
</evidence>
<feature type="compositionally biased region" description="Basic and acidic residues" evidence="6">
    <location>
        <begin position="254"/>
        <end position="281"/>
    </location>
</feature>
<dbReference type="Gene3D" id="1.25.40.10">
    <property type="entry name" value="Tetratricopeptide repeat domain"/>
    <property type="match status" value="1"/>
</dbReference>
<evidence type="ECO:0000256" key="4">
    <source>
        <dbReference type="ARBA" id="ARBA00037033"/>
    </source>
</evidence>
<keyword evidence="3 5" id="KW-0802">TPR repeat</keyword>
<evidence type="ECO:0000313" key="8">
    <source>
        <dbReference type="EMBL" id="KAK9296952.1"/>
    </source>
</evidence>
<feature type="region of interest" description="Disordered" evidence="6">
    <location>
        <begin position="245"/>
        <end position="296"/>
    </location>
</feature>
<dbReference type="Gene3D" id="6.10.250.3420">
    <property type="match status" value="1"/>
</dbReference>
<keyword evidence="9" id="KW-1185">Reference proteome</keyword>
<dbReference type="Pfam" id="PF18253">
    <property type="entry name" value="HipN"/>
    <property type="match status" value="1"/>
</dbReference>
<dbReference type="Pfam" id="PF17830">
    <property type="entry name" value="STI1-HOP_DP"/>
    <property type="match status" value="1"/>
</dbReference>
<reference evidence="8 9" key="1">
    <citation type="submission" date="2024-05" db="EMBL/GenBank/DDBJ databases">
        <title>The nuclear and mitochondrial genome assemblies of Tetragonisca angustula (Apidae: Meliponini), a tiny yet remarkable pollinator in the Neotropics.</title>
        <authorList>
            <person name="Ferrari R."/>
            <person name="Ricardo P.C."/>
            <person name="Dias F.C."/>
            <person name="Araujo N.S."/>
            <person name="Soares D.O."/>
            <person name="Zhou Q.-S."/>
            <person name="Zhu C.-D."/>
            <person name="Coutinho L."/>
            <person name="Airas M.C."/>
            <person name="Batista T.M."/>
        </authorList>
    </citation>
    <scope>NUCLEOTIDE SEQUENCE [LARGE SCALE GENOMIC DNA]</scope>
    <source>
        <strain evidence="8">ASF017062</strain>
        <tissue evidence="8">Abdomen</tissue>
    </source>
</reference>
<dbReference type="Proteomes" id="UP001432146">
    <property type="component" value="Unassembled WGS sequence"/>
</dbReference>
<feature type="region of interest" description="Disordered" evidence="6">
    <location>
        <begin position="47"/>
        <end position="94"/>
    </location>
</feature>
<dbReference type="PANTHER" id="PTHR45883">
    <property type="entry name" value="HSC70-INTERACTING PROTEIN"/>
    <property type="match status" value="1"/>
</dbReference>
<dbReference type="FunFam" id="1.25.40.10:FF:000112">
    <property type="entry name" value="FAM10 family protein"/>
    <property type="match status" value="1"/>
</dbReference>
<dbReference type="SUPFAM" id="SSF48452">
    <property type="entry name" value="TPR-like"/>
    <property type="match status" value="1"/>
</dbReference>
<feature type="region of interest" description="Disordered" evidence="6">
    <location>
        <begin position="373"/>
        <end position="396"/>
    </location>
</feature>
<dbReference type="Pfam" id="PF13181">
    <property type="entry name" value="TPR_8"/>
    <property type="match status" value="1"/>
</dbReference>
<dbReference type="PROSITE" id="PS50005">
    <property type="entry name" value="TPR"/>
    <property type="match status" value="1"/>
</dbReference>
<evidence type="ECO:0000259" key="7">
    <source>
        <dbReference type="SMART" id="SM00727"/>
    </source>
</evidence>
<comment type="function">
    <text evidence="4">One HIP oligomer binds the ATPase domains of at least two HSC70 molecules dependent on activation of the HSC70 ATPase by HSP40. Stabilizes the ADP state of HSC70 that has a high affinity for substrate protein. Through its own chaperone activity, it may contribute to the interaction of HSC70 with various target proteins.</text>
</comment>
<dbReference type="EMBL" id="JAWNGG020000199">
    <property type="protein sequence ID" value="KAK9296952.1"/>
    <property type="molecule type" value="Genomic_DNA"/>
</dbReference>
<organism evidence="8 9">
    <name type="scientific">Tetragonisca angustula</name>
    <dbReference type="NCBI Taxonomy" id="166442"/>
    <lineage>
        <taxon>Eukaryota</taxon>
        <taxon>Metazoa</taxon>
        <taxon>Ecdysozoa</taxon>
        <taxon>Arthropoda</taxon>
        <taxon>Hexapoda</taxon>
        <taxon>Insecta</taxon>
        <taxon>Pterygota</taxon>
        <taxon>Neoptera</taxon>
        <taxon>Endopterygota</taxon>
        <taxon>Hymenoptera</taxon>
        <taxon>Apocrita</taxon>
        <taxon>Aculeata</taxon>
        <taxon>Apoidea</taxon>
        <taxon>Anthophila</taxon>
        <taxon>Apidae</taxon>
        <taxon>Tetragonisca</taxon>
    </lineage>
</organism>
<dbReference type="InterPro" id="IPR011990">
    <property type="entry name" value="TPR-like_helical_dom_sf"/>
</dbReference>
<feature type="repeat" description="TPR" evidence="5">
    <location>
        <begin position="127"/>
        <end position="160"/>
    </location>
</feature>
<dbReference type="SMART" id="SM00028">
    <property type="entry name" value="TPR"/>
    <property type="match status" value="3"/>
</dbReference>
<dbReference type="InterPro" id="IPR041243">
    <property type="entry name" value="STI1/HOP_DP"/>
</dbReference>
<proteinExistence type="inferred from homology"/>
<dbReference type="SMART" id="SM00727">
    <property type="entry name" value="STI1"/>
    <property type="match status" value="1"/>
</dbReference>
<dbReference type="AlphaFoldDB" id="A0AAW0ZIY5"/>
<evidence type="ECO:0000313" key="9">
    <source>
        <dbReference type="Proteomes" id="UP001432146"/>
    </source>
</evidence>
<name>A0AAW0ZIY5_9HYME</name>
<dbReference type="InterPro" id="IPR019734">
    <property type="entry name" value="TPR_rpt"/>
</dbReference>
<sequence length="396" mass="44439">MSVPLKSELLAQLEVFFNTCMTNPSLLYQPEYSFIKTFVEYFGGRIPSQQSSNESPTKKSEDANAFKKAEPELEPEPEPEPKPEPEPESEESDLELDLTAVIEPDEDAPQKMGNSTLQPTEEEIAESQAKRSEAVSAFVEKNYEKAIELYTEAIVLNPQASLLYAKRGQIFLLLNKPNACIRDCNRALELNQDSAAAHKFRGRAYHLLGKFEEAATDLRLACKFDFDEQADEWLREVTPNARKIEEHKRKKERKMQEKLERERQERLRKARESAKAYEENTRTSQTDSSSDAPGMGDFYKFLNDPDVLSAFQDPEVAEAFKEISTNPTNIFKYQSNPKIMAFINKMASKFGGPGNMPDGFPGMMGGVPLFSGAGAGTGTHTTTIPKPKPQDDVGLD</sequence>
<protein>
    <recommendedName>
        <fullName evidence="7">STI1 domain-containing protein</fullName>
    </recommendedName>
</protein>
<comment type="similarity">
    <text evidence="1">Belongs to the FAM10 family.</text>
</comment>
<evidence type="ECO:0000256" key="6">
    <source>
        <dbReference type="SAM" id="MobiDB-lite"/>
    </source>
</evidence>
<dbReference type="Gene3D" id="1.10.260.100">
    <property type="match status" value="1"/>
</dbReference>
<dbReference type="GO" id="GO:0046983">
    <property type="term" value="F:protein dimerization activity"/>
    <property type="evidence" value="ECO:0007669"/>
    <property type="project" value="InterPro"/>
</dbReference>
<accession>A0AAW0ZIY5</accession>
<evidence type="ECO:0000256" key="1">
    <source>
        <dbReference type="ARBA" id="ARBA00009015"/>
    </source>
</evidence>
<gene>
    <name evidence="8" type="ORF">QLX08_009151</name>
</gene>
<dbReference type="InterPro" id="IPR034649">
    <property type="entry name" value="Hip_N"/>
</dbReference>